<reference evidence="2 3" key="1">
    <citation type="journal article" date="2019" name="Int. J. Syst. Evol. Microbiol.">
        <title>The Global Catalogue of Microorganisms (GCM) 10K type strain sequencing project: providing services to taxonomists for standard genome sequencing and annotation.</title>
        <authorList>
            <consortium name="The Broad Institute Genomics Platform"/>
            <consortium name="The Broad Institute Genome Sequencing Center for Infectious Disease"/>
            <person name="Wu L."/>
            <person name="Ma J."/>
        </authorList>
    </citation>
    <scope>NUCLEOTIDE SEQUENCE [LARGE SCALE GENOMIC DNA]</scope>
    <source>
        <strain evidence="2 3">JCM 6307</strain>
    </source>
</reference>
<dbReference type="CDD" id="cd00093">
    <property type="entry name" value="HTH_XRE"/>
    <property type="match status" value="1"/>
</dbReference>
<dbReference type="Pfam" id="PF13560">
    <property type="entry name" value="HTH_31"/>
    <property type="match status" value="1"/>
</dbReference>
<organism evidence="2 3">
    <name type="scientific">Streptomyces thermolineatus</name>
    <dbReference type="NCBI Taxonomy" id="44033"/>
    <lineage>
        <taxon>Bacteria</taxon>
        <taxon>Bacillati</taxon>
        <taxon>Actinomycetota</taxon>
        <taxon>Actinomycetes</taxon>
        <taxon>Kitasatosporales</taxon>
        <taxon>Streptomycetaceae</taxon>
        <taxon>Streptomyces</taxon>
    </lineage>
</organism>
<sequence>MPTLDDDHTGARIAAQRKLAGLTQRGLADRIPYSYSLINQVECGAKSASPDLVAAVARALRIDVTALTGQPYVTELQQDRLADLVRPIREALDLYDLGADPDLHPRPARELVAAADDLCQQVRATRLRAAAQALPRLIAELTTAAWTTPSTALWQALASTYRTAHDVAVKLGYYDLSSVALDRMAWAAERASDPLLAAIRQYMRALVYFREGEYTIGQRLVGSGHSLVDQAEETPASVAVAGQLHLGASVIAARARDAATVQTHLEEARSCAARTGEAGEVHWLSFGPANVALHDMSADIEMRRYGQALTKAKAVRLPTSLATSRRAHFLIDRARCEMETGRTEAALASLVAARRAAPEQTRYHPGARETITGLVHAARRTPESLNHMAAWIGL</sequence>
<dbReference type="PROSITE" id="PS50943">
    <property type="entry name" value="HTH_CROC1"/>
    <property type="match status" value="1"/>
</dbReference>
<protein>
    <submittedName>
        <fullName evidence="2">Helix-turn-helix transcriptional regulator</fullName>
    </submittedName>
</protein>
<evidence type="ECO:0000313" key="2">
    <source>
        <dbReference type="EMBL" id="GAA2509794.1"/>
    </source>
</evidence>
<evidence type="ECO:0000313" key="3">
    <source>
        <dbReference type="Proteomes" id="UP001501358"/>
    </source>
</evidence>
<dbReference type="SUPFAM" id="SSF47413">
    <property type="entry name" value="lambda repressor-like DNA-binding domains"/>
    <property type="match status" value="1"/>
</dbReference>
<proteinExistence type="predicted"/>
<dbReference type="Gene3D" id="1.10.260.40">
    <property type="entry name" value="lambda repressor-like DNA-binding domains"/>
    <property type="match status" value="1"/>
</dbReference>
<gene>
    <name evidence="2" type="ORF">GCM10010406_52780</name>
</gene>
<comment type="caution">
    <text evidence="2">The sequence shown here is derived from an EMBL/GenBank/DDBJ whole genome shotgun (WGS) entry which is preliminary data.</text>
</comment>
<dbReference type="InterPro" id="IPR001387">
    <property type="entry name" value="Cro/C1-type_HTH"/>
</dbReference>
<name>A0ABN3MVI8_9ACTN</name>
<dbReference type="RefSeq" id="WP_344385965.1">
    <property type="nucleotide sequence ID" value="NZ_BAAATA010000049.1"/>
</dbReference>
<accession>A0ABN3MVI8</accession>
<feature type="domain" description="HTH cro/C1-type" evidence="1">
    <location>
        <begin position="13"/>
        <end position="67"/>
    </location>
</feature>
<dbReference type="InterPro" id="IPR010982">
    <property type="entry name" value="Lambda_DNA-bd_dom_sf"/>
</dbReference>
<evidence type="ECO:0000259" key="1">
    <source>
        <dbReference type="PROSITE" id="PS50943"/>
    </source>
</evidence>
<dbReference type="Proteomes" id="UP001501358">
    <property type="component" value="Unassembled WGS sequence"/>
</dbReference>
<keyword evidence="3" id="KW-1185">Reference proteome</keyword>
<dbReference type="EMBL" id="BAAATA010000049">
    <property type="protein sequence ID" value="GAA2509794.1"/>
    <property type="molecule type" value="Genomic_DNA"/>
</dbReference>
<dbReference type="SMART" id="SM00530">
    <property type="entry name" value="HTH_XRE"/>
    <property type="match status" value="1"/>
</dbReference>